<dbReference type="STRING" id="177439.DP2042"/>
<organism evidence="2 3">
    <name type="scientific">Desulfotalea psychrophila (strain LSv54 / DSM 12343)</name>
    <dbReference type="NCBI Taxonomy" id="177439"/>
    <lineage>
        <taxon>Bacteria</taxon>
        <taxon>Pseudomonadati</taxon>
        <taxon>Thermodesulfobacteriota</taxon>
        <taxon>Desulfobulbia</taxon>
        <taxon>Desulfobulbales</taxon>
        <taxon>Desulfocapsaceae</taxon>
        <taxon>Desulfotalea</taxon>
    </lineage>
</organism>
<gene>
    <name evidence="2" type="ordered locus">DP2042</name>
</gene>
<protein>
    <submittedName>
        <fullName evidence="2">Uncharacterized protein</fullName>
    </submittedName>
</protein>
<evidence type="ECO:0000256" key="1">
    <source>
        <dbReference type="SAM" id="Phobius"/>
    </source>
</evidence>
<evidence type="ECO:0000313" key="2">
    <source>
        <dbReference type="EMBL" id="CAG36771.1"/>
    </source>
</evidence>
<sequence length="237" mass="26793">MLTNSYRLCMFTVKLLILFTKKNGAGMAEKVKAFWQKHGTVTACFVNLAVIIGVICATFTSSPEIRRDILGSFSDLGTWMAGVGTIGLLVVALKTINDWKKKLRHDTLFQCIVKIKYAIRELKIHSKIMTDTGSPVFKFSYAQFYETQHSHFLAQKKHFISIKKNIVKLDIILQKEDQSIVELVSMAESMYSGISSLLLNTPKEMPDETLAFHMENFINSYPSLLAIIEESINSDLL</sequence>
<dbReference type="EMBL" id="CR522870">
    <property type="protein sequence ID" value="CAG36771.1"/>
    <property type="molecule type" value="Genomic_DNA"/>
</dbReference>
<keyword evidence="1" id="KW-1133">Transmembrane helix</keyword>
<feature type="transmembrane region" description="Helical" evidence="1">
    <location>
        <begin position="76"/>
        <end position="96"/>
    </location>
</feature>
<dbReference type="KEGG" id="dps:DP2042"/>
<keyword evidence="3" id="KW-1185">Reference proteome</keyword>
<dbReference type="HOGENOM" id="CLU_1169184_0_0_7"/>
<dbReference type="AlphaFoldDB" id="Q6ALK4"/>
<dbReference type="Proteomes" id="UP000000602">
    <property type="component" value="Chromosome"/>
</dbReference>
<keyword evidence="1" id="KW-0812">Transmembrane</keyword>
<feature type="transmembrane region" description="Helical" evidence="1">
    <location>
        <begin position="40"/>
        <end position="61"/>
    </location>
</feature>
<accession>Q6ALK4</accession>
<name>Q6ALK4_DESPS</name>
<reference evidence="3" key="1">
    <citation type="journal article" date="2004" name="Environ. Microbiol.">
        <title>The genome of Desulfotalea psychrophila, a sulfate-reducing bacterium from permanently cold Arctic sediments.</title>
        <authorList>
            <person name="Rabus R."/>
            <person name="Ruepp A."/>
            <person name="Frickey T."/>
            <person name="Rattei T."/>
            <person name="Fartmann B."/>
            <person name="Stark M."/>
            <person name="Bauer M."/>
            <person name="Zibat A."/>
            <person name="Lombardot T."/>
            <person name="Becker I."/>
            <person name="Amann J."/>
            <person name="Gellner K."/>
            <person name="Teeling H."/>
            <person name="Leuschner W.D."/>
            <person name="Gloeckner F.-O."/>
            <person name="Lupas A.N."/>
            <person name="Amann R."/>
            <person name="Klenk H.-P."/>
        </authorList>
    </citation>
    <scope>NUCLEOTIDE SEQUENCE [LARGE SCALE GENOMIC DNA]</scope>
    <source>
        <strain evidence="3">DSM 12343 / LSv54</strain>
    </source>
</reference>
<evidence type="ECO:0000313" key="3">
    <source>
        <dbReference type="Proteomes" id="UP000000602"/>
    </source>
</evidence>
<proteinExistence type="predicted"/>
<keyword evidence="1" id="KW-0472">Membrane</keyword>